<protein>
    <submittedName>
        <fullName evidence="2">Uncharacterized protein</fullName>
    </submittedName>
</protein>
<dbReference type="AlphaFoldDB" id="A0AA40BDN0"/>
<feature type="compositionally biased region" description="Low complexity" evidence="1">
    <location>
        <begin position="66"/>
        <end position="82"/>
    </location>
</feature>
<keyword evidence="3" id="KW-1185">Reference proteome</keyword>
<comment type="caution">
    <text evidence="2">The sequence shown here is derived from an EMBL/GenBank/DDBJ whole genome shotgun (WGS) entry which is preliminary data.</text>
</comment>
<feature type="compositionally biased region" description="Basic and acidic residues" evidence="1">
    <location>
        <begin position="123"/>
        <end position="139"/>
    </location>
</feature>
<dbReference type="Proteomes" id="UP001172102">
    <property type="component" value="Unassembled WGS sequence"/>
</dbReference>
<proteinExistence type="predicted"/>
<name>A0AA40BDN0_9PEZI</name>
<feature type="compositionally biased region" description="Polar residues" evidence="1">
    <location>
        <begin position="140"/>
        <end position="170"/>
    </location>
</feature>
<sequence length="215" mass="23091">MAAAPRRDQATVQQPTHPSSPPSLPLPRILEHHHQPLPLAPAPVHNFPAPSSHLPPNYSTNPQQIYQSHPGPPSSYYSQYPYPQAPLPQPRPQPLAYPQGANVWTGGSGPGGVQLAMTQPLQPHEKMQYAKAERRHQDGTRNQTEARVSPKKTPNTKVTDSIASTNNKTNPTEHNHSGAGAVPPSRQPGPSPSPNPGSQVKAPAPTAAYELSTHV</sequence>
<feature type="compositionally biased region" description="Pro residues" evidence="1">
    <location>
        <begin position="83"/>
        <end position="95"/>
    </location>
</feature>
<evidence type="ECO:0000313" key="2">
    <source>
        <dbReference type="EMBL" id="KAK0732327.1"/>
    </source>
</evidence>
<accession>A0AA40BDN0</accession>
<gene>
    <name evidence="2" type="ORF">B0H67DRAFT_655811</name>
</gene>
<evidence type="ECO:0000313" key="3">
    <source>
        <dbReference type="Proteomes" id="UP001172102"/>
    </source>
</evidence>
<evidence type="ECO:0000256" key="1">
    <source>
        <dbReference type="SAM" id="MobiDB-lite"/>
    </source>
</evidence>
<dbReference type="EMBL" id="JAUKUA010000001">
    <property type="protein sequence ID" value="KAK0732327.1"/>
    <property type="molecule type" value="Genomic_DNA"/>
</dbReference>
<feature type="compositionally biased region" description="Pro residues" evidence="1">
    <location>
        <begin position="185"/>
        <end position="195"/>
    </location>
</feature>
<organism evidence="2 3">
    <name type="scientific">Lasiosphaeris hirsuta</name>
    <dbReference type="NCBI Taxonomy" id="260670"/>
    <lineage>
        <taxon>Eukaryota</taxon>
        <taxon>Fungi</taxon>
        <taxon>Dikarya</taxon>
        <taxon>Ascomycota</taxon>
        <taxon>Pezizomycotina</taxon>
        <taxon>Sordariomycetes</taxon>
        <taxon>Sordariomycetidae</taxon>
        <taxon>Sordariales</taxon>
        <taxon>Lasiosphaeriaceae</taxon>
        <taxon>Lasiosphaeris</taxon>
    </lineage>
</organism>
<reference evidence="2" key="1">
    <citation type="submission" date="2023-06" db="EMBL/GenBank/DDBJ databases">
        <title>Genome-scale phylogeny and comparative genomics of the fungal order Sordariales.</title>
        <authorList>
            <consortium name="Lawrence Berkeley National Laboratory"/>
            <person name="Hensen N."/>
            <person name="Bonometti L."/>
            <person name="Westerberg I."/>
            <person name="Brannstrom I.O."/>
            <person name="Guillou S."/>
            <person name="Cros-Aarteil S."/>
            <person name="Calhoun S."/>
            <person name="Haridas S."/>
            <person name="Kuo A."/>
            <person name="Mondo S."/>
            <person name="Pangilinan J."/>
            <person name="Riley R."/>
            <person name="Labutti K."/>
            <person name="Andreopoulos B."/>
            <person name="Lipzen A."/>
            <person name="Chen C."/>
            <person name="Yanf M."/>
            <person name="Daum C."/>
            <person name="Ng V."/>
            <person name="Clum A."/>
            <person name="Steindorff A."/>
            <person name="Ohm R."/>
            <person name="Martin F."/>
            <person name="Silar P."/>
            <person name="Natvig D."/>
            <person name="Lalanne C."/>
            <person name="Gautier V."/>
            <person name="Ament-Velasquez S.L."/>
            <person name="Kruys A."/>
            <person name="Hutchinson M.I."/>
            <person name="Powell A.J."/>
            <person name="Barry K."/>
            <person name="Miller A.N."/>
            <person name="Grigoriev I.V."/>
            <person name="Debuchy R."/>
            <person name="Gladieux P."/>
            <person name="Thoren M.H."/>
            <person name="Johannesson H."/>
        </authorList>
    </citation>
    <scope>NUCLEOTIDE SEQUENCE</scope>
    <source>
        <strain evidence="2">SMH4607-1</strain>
    </source>
</reference>
<feature type="region of interest" description="Disordered" evidence="1">
    <location>
        <begin position="1"/>
        <end position="215"/>
    </location>
</feature>